<evidence type="ECO:0000259" key="1">
    <source>
        <dbReference type="Pfam" id="PF00149"/>
    </source>
</evidence>
<dbReference type="KEGG" id="spir:CWM47_01235"/>
<dbReference type="RefSeq" id="WP_100985988.1">
    <property type="nucleotide sequence ID" value="NZ_CP025096.1"/>
</dbReference>
<dbReference type="Proteomes" id="UP000232883">
    <property type="component" value="Chromosome"/>
</dbReference>
<feature type="domain" description="Calcineurin-like phosphoesterase" evidence="1">
    <location>
        <begin position="36"/>
        <end position="254"/>
    </location>
</feature>
<dbReference type="InterPro" id="IPR029052">
    <property type="entry name" value="Metallo-depent_PP-like"/>
</dbReference>
<name>A0A2K8YSG0_9BACT</name>
<organism evidence="2 3">
    <name type="scientific">Spirosoma pollinicola</name>
    <dbReference type="NCBI Taxonomy" id="2057025"/>
    <lineage>
        <taxon>Bacteria</taxon>
        <taxon>Pseudomonadati</taxon>
        <taxon>Bacteroidota</taxon>
        <taxon>Cytophagia</taxon>
        <taxon>Cytophagales</taxon>
        <taxon>Cytophagaceae</taxon>
        <taxon>Spirosoma</taxon>
    </lineage>
</organism>
<dbReference type="InterPro" id="IPR051918">
    <property type="entry name" value="STPP_CPPED1"/>
</dbReference>
<keyword evidence="3" id="KW-1185">Reference proteome</keyword>
<sequence>MNRRDLVRRMGAGLAALSVNNLASGHTLVKPKQRVFRIAHLTDVHMQPMVGAAKGFEKCLHHVQSLPDKPDLIINGGDAIMEAHGRGKDSVSRQWSLYQSVLRSENALPILSCIGNHDIWCKKETKVCFEAGRQWAMDEFQLAKRYYSIDRNGWHIIMLDSVQPKPDESWYTAHLDEDQFQWLEADLKATPVETPILVVSHLPILAACVFFDGDRFTSENWNIPARWMHSDTVRITNLFHKHPNVKAALSGHIHLVDRVDYNGISYFCNGAVSGAWWFGKYKQTAPGYALVDLFDDGSVENTYTQYV</sequence>
<protein>
    <submittedName>
        <fullName evidence="2">Metallophosphoesterase</fullName>
    </submittedName>
</protein>
<reference evidence="2 3" key="1">
    <citation type="submission" date="2017-11" db="EMBL/GenBank/DDBJ databases">
        <title>Taxonomic description and genome sequences of Spirosoma HA7 sp. nov., isolated from pollen microhabitat of Corylus avellana.</title>
        <authorList>
            <person name="Ambika Manirajan B."/>
            <person name="Suarez C."/>
            <person name="Ratering S."/>
            <person name="Geissler-Plaum R."/>
            <person name="Cardinale M."/>
            <person name="Sylvia S."/>
        </authorList>
    </citation>
    <scope>NUCLEOTIDE SEQUENCE [LARGE SCALE GENOMIC DNA]</scope>
    <source>
        <strain evidence="2 3">HA7</strain>
    </source>
</reference>
<proteinExistence type="predicted"/>
<dbReference type="Gene3D" id="3.60.21.10">
    <property type="match status" value="1"/>
</dbReference>
<dbReference type="Pfam" id="PF00149">
    <property type="entry name" value="Metallophos"/>
    <property type="match status" value="1"/>
</dbReference>
<dbReference type="OrthoDB" id="9791866at2"/>
<gene>
    <name evidence="2" type="ORF">CWM47_01235</name>
</gene>
<accession>A0A2K8YSG0</accession>
<dbReference type="EMBL" id="CP025096">
    <property type="protein sequence ID" value="AUD00563.1"/>
    <property type="molecule type" value="Genomic_DNA"/>
</dbReference>
<dbReference type="PANTHER" id="PTHR43143">
    <property type="entry name" value="METALLOPHOSPHOESTERASE, CALCINEURIN SUPERFAMILY"/>
    <property type="match status" value="1"/>
</dbReference>
<dbReference type="AlphaFoldDB" id="A0A2K8YSG0"/>
<dbReference type="InterPro" id="IPR004843">
    <property type="entry name" value="Calcineurin-like_PHP"/>
</dbReference>
<dbReference type="SUPFAM" id="SSF56300">
    <property type="entry name" value="Metallo-dependent phosphatases"/>
    <property type="match status" value="1"/>
</dbReference>
<evidence type="ECO:0000313" key="3">
    <source>
        <dbReference type="Proteomes" id="UP000232883"/>
    </source>
</evidence>
<dbReference type="PANTHER" id="PTHR43143:SF1">
    <property type="entry name" value="SERINE_THREONINE-PROTEIN PHOSPHATASE CPPED1"/>
    <property type="match status" value="1"/>
</dbReference>
<evidence type="ECO:0000313" key="2">
    <source>
        <dbReference type="EMBL" id="AUD00563.1"/>
    </source>
</evidence>
<dbReference type="GO" id="GO:0016787">
    <property type="term" value="F:hydrolase activity"/>
    <property type="evidence" value="ECO:0007669"/>
    <property type="project" value="InterPro"/>
</dbReference>